<accession>A0A1F6BEH2</accession>
<reference evidence="2 3" key="1">
    <citation type="journal article" date="2016" name="Nat. Commun.">
        <title>Thousands of microbial genomes shed light on interconnected biogeochemical processes in an aquifer system.</title>
        <authorList>
            <person name="Anantharaman K."/>
            <person name="Brown C.T."/>
            <person name="Hug L.A."/>
            <person name="Sharon I."/>
            <person name="Castelle C.J."/>
            <person name="Probst A.J."/>
            <person name="Thomas B.C."/>
            <person name="Singh A."/>
            <person name="Wilkins M.J."/>
            <person name="Karaoz U."/>
            <person name="Brodie E.L."/>
            <person name="Williams K.H."/>
            <person name="Hubbard S.S."/>
            <person name="Banfield J.F."/>
        </authorList>
    </citation>
    <scope>NUCLEOTIDE SEQUENCE [LARGE SCALE GENOMIC DNA]</scope>
</reference>
<feature type="transmembrane region" description="Helical" evidence="1">
    <location>
        <begin position="21"/>
        <end position="40"/>
    </location>
</feature>
<evidence type="ECO:0000313" key="3">
    <source>
        <dbReference type="Proteomes" id="UP000176186"/>
    </source>
</evidence>
<protein>
    <recommendedName>
        <fullName evidence="4">Prepilin-type N-terminal cleavage/methylation domain-containing protein</fullName>
    </recommendedName>
</protein>
<keyword evidence="1" id="KW-0472">Membrane</keyword>
<evidence type="ECO:0000256" key="1">
    <source>
        <dbReference type="SAM" id="Phobius"/>
    </source>
</evidence>
<dbReference type="EMBL" id="MFKE01000017">
    <property type="protein sequence ID" value="OGG35162.1"/>
    <property type="molecule type" value="Genomic_DNA"/>
</dbReference>
<evidence type="ECO:0000313" key="2">
    <source>
        <dbReference type="EMBL" id="OGG35162.1"/>
    </source>
</evidence>
<sequence length="190" mass="20372">MEITNYMTRLQNSRGFTLMEILISVGILATVGILIVQVMFTTTNVNTKSVLLADIKQNGEFAMDVMSRQIRGAATIETTCGIEDTTTSSVTIRTLENATTTFLCHSDGIAARIASMDAQANISYVTGNSVTLSASGLATCDDSTLSFSCLFAIGITQPVTIQFTLRQPGTGTGIYDVSQRSFTNTVNVRN</sequence>
<dbReference type="Proteomes" id="UP000176186">
    <property type="component" value="Unassembled WGS sequence"/>
</dbReference>
<keyword evidence="1" id="KW-0812">Transmembrane</keyword>
<organism evidence="2 3">
    <name type="scientific">Candidatus Gottesmanbacteria bacterium RIFOXYB1_FULL_47_11</name>
    <dbReference type="NCBI Taxonomy" id="1798401"/>
    <lineage>
        <taxon>Bacteria</taxon>
        <taxon>Candidatus Gottesmaniibacteriota</taxon>
    </lineage>
</organism>
<keyword evidence="1" id="KW-1133">Transmembrane helix</keyword>
<proteinExistence type="predicted"/>
<name>A0A1F6BEH2_9BACT</name>
<dbReference type="STRING" id="1798401.A2363_03750"/>
<comment type="caution">
    <text evidence="2">The sequence shown here is derived from an EMBL/GenBank/DDBJ whole genome shotgun (WGS) entry which is preliminary data.</text>
</comment>
<evidence type="ECO:0008006" key="4">
    <source>
        <dbReference type="Google" id="ProtNLM"/>
    </source>
</evidence>
<gene>
    <name evidence="2" type="ORF">A2363_03750</name>
</gene>
<dbReference type="AlphaFoldDB" id="A0A1F6BEH2"/>